<dbReference type="SMART" id="SM00957">
    <property type="entry name" value="SecA_DEAD"/>
    <property type="match status" value="1"/>
</dbReference>
<comment type="similarity">
    <text evidence="2 15 16">Belongs to the SecA family.</text>
</comment>
<dbReference type="Gene3D" id="3.40.50.300">
    <property type="entry name" value="P-loop containing nucleotide triphosphate hydrolases"/>
    <property type="match status" value="2"/>
</dbReference>
<evidence type="ECO:0000256" key="18">
    <source>
        <dbReference type="SAM" id="MobiDB-lite"/>
    </source>
</evidence>
<dbReference type="EC" id="7.4.2.8" evidence="15"/>
<dbReference type="Pfam" id="PF01043">
    <property type="entry name" value="SecA_PP_bind"/>
    <property type="match status" value="1"/>
</dbReference>
<dbReference type="Pfam" id="PF07517">
    <property type="entry name" value="SecA_DEAD"/>
    <property type="match status" value="1"/>
</dbReference>
<keyword evidence="13 15" id="KW-0811">Translocation</keyword>
<feature type="compositionally biased region" description="Polar residues" evidence="18">
    <location>
        <begin position="918"/>
        <end position="936"/>
    </location>
</feature>
<dbReference type="InterPro" id="IPR036670">
    <property type="entry name" value="SecA_X-link_sf"/>
</dbReference>
<dbReference type="FunFam" id="1.10.3060.10:FF:000003">
    <property type="entry name" value="Protein translocase subunit SecA"/>
    <property type="match status" value="1"/>
</dbReference>
<protein>
    <recommendedName>
        <fullName evidence="15 16">Protein translocase subunit SecA</fullName>
        <ecNumber evidence="15">7.4.2.8</ecNumber>
    </recommendedName>
</protein>
<proteinExistence type="inferred from homology"/>
<keyword evidence="9" id="KW-0862">Zinc</keyword>
<evidence type="ECO:0000256" key="3">
    <source>
        <dbReference type="ARBA" id="ARBA00022448"/>
    </source>
</evidence>
<dbReference type="NCBIfam" id="TIGR00963">
    <property type="entry name" value="secA"/>
    <property type="match status" value="1"/>
</dbReference>
<dbReference type="InterPro" id="IPR014001">
    <property type="entry name" value="Helicase_ATP-bd"/>
</dbReference>
<dbReference type="PROSITE" id="PS51192">
    <property type="entry name" value="HELICASE_ATP_BIND_1"/>
    <property type="match status" value="1"/>
</dbReference>
<dbReference type="GO" id="GO:0017038">
    <property type="term" value="P:protein import"/>
    <property type="evidence" value="ECO:0007669"/>
    <property type="project" value="InterPro"/>
</dbReference>
<evidence type="ECO:0000256" key="9">
    <source>
        <dbReference type="ARBA" id="ARBA00022833"/>
    </source>
</evidence>
<dbReference type="Gene3D" id="3.90.1440.10">
    <property type="entry name" value="SecA, preprotein cross-linking domain"/>
    <property type="match status" value="1"/>
</dbReference>
<keyword evidence="11 15" id="KW-0653">Protein transport</keyword>
<keyword evidence="4 15" id="KW-1003">Cell membrane</keyword>
<comment type="cofactor">
    <cofactor evidence="1">
        <name>Zn(2+)</name>
        <dbReference type="ChEBI" id="CHEBI:29105"/>
    </cofactor>
</comment>
<evidence type="ECO:0000256" key="13">
    <source>
        <dbReference type="ARBA" id="ARBA00023010"/>
    </source>
</evidence>
<comment type="subunit">
    <text evidence="15">Monomer and homodimer. Part of the essential Sec protein translocation apparatus which comprises SecA, SecYEG and auxiliary proteins SecDF-YajC and YidC.</text>
</comment>
<name>A0A840I1V3_9PROT</name>
<feature type="region of interest" description="Disordered" evidence="18">
    <location>
        <begin position="901"/>
        <end position="974"/>
    </location>
</feature>
<sequence>MYRKAKKIGELEDEMKALSDQGIKDKTEEFKRRFQEGETLDDLLIEAFALVREAADRALGMRPYDVQLIGGMAMHGGNIAEMKTGEGKTLVATLPAYLNALTGRGVHVVTVNDYLAKRDAEWMGKVYGALGLTTGIIFNELGDAERRAAYACDITYATNNELGFDYLRDNMKQRIEDMVQRGHAYALIDEVDSILIDEARTPLIISGPTEDKSELYVAIDALIPHLSEEHYEVDEKQRSAQFTEEGNEFIENLLQEKEMIEGDQLYDAQNVSIVHHLQNALRAHKLFQRDKDYILKDDKVVIIDEFTGRMMEGRRWSDGLHQAVEAKEGAKIQPENVTLASITFQNYFRLYEKLSGMTGTALTEEGEFADIYKLNVLEIPTNKPIAREDLDDELYLGAREKYHAIARQIADCHLRNQPVLVGTVSIEKSEHLSRLLSDKKFWRESAGVLRKQMDDLKDNKKNADERERLAKLADEMEAIARRPIPVPHNVLNARFHEQEAEIVARAGEPGAVTIATNMAGRGTDIQLGGSVDMEIMTHLSDEDDAETIASKRAEIEARIREQKKIALKAGGLYVLATERHESRRIDNQLRGRSGRQGDPGTTKFFLSLEDDLMRIFGTGMEKMLKRFGIQPDESIEHPWFTKAVENAQKKIEQRNFDMRKNVLKYDDVMNDQRKAIFEQRIDFMSAERVDDIVADMRETLIEDMVATHVPAKSYAERWDMVGLREEVREVFGIDLPMEEWAEEEGVADTEIQDRIKEAAEARAAERREEFGEDLSQRIEKQLLLQTIDRNWREHLQQLDHLRSVVGLRGMGQRDPLNEFKTEAFGLFELLLDGLRRDVTKALYHVQVRRQEPAGAEGGMPGAPGGRPKLDIEEARRLIQELQARGQLDPSKMKAVHVDATTGENDAGHGNPDAPRRSYGQSAGASSIRAQRMQQQVRADDPGTWGRVSRNAPCPCGSGRKFKHCHGSEASQAAE</sequence>
<keyword evidence="12 15" id="KW-1278">Translocase</keyword>
<dbReference type="InterPro" id="IPR036266">
    <property type="entry name" value="SecA_Wing/Scaffold_sf"/>
</dbReference>
<comment type="catalytic activity">
    <reaction evidence="15">
        <text>ATP + H2O + cellular proteinSide 1 = ADP + phosphate + cellular proteinSide 2.</text>
        <dbReference type="EC" id="7.4.2.8"/>
    </reaction>
</comment>
<keyword evidence="5 15" id="KW-0963">Cytoplasm</keyword>
<dbReference type="InterPro" id="IPR000185">
    <property type="entry name" value="SecA"/>
</dbReference>
<keyword evidence="7" id="KW-0479">Metal-binding</keyword>
<dbReference type="InterPro" id="IPR014018">
    <property type="entry name" value="SecA_motor_DEAD"/>
</dbReference>
<dbReference type="Pfam" id="PF21090">
    <property type="entry name" value="P-loop_SecA"/>
    <property type="match status" value="1"/>
</dbReference>
<keyword evidence="14 15" id="KW-0472">Membrane</keyword>
<evidence type="ECO:0000259" key="20">
    <source>
        <dbReference type="PROSITE" id="PS51196"/>
    </source>
</evidence>
<organism evidence="21 22">
    <name type="scientific">Parvularcula dongshanensis</name>
    <dbReference type="NCBI Taxonomy" id="1173995"/>
    <lineage>
        <taxon>Bacteria</taxon>
        <taxon>Pseudomonadati</taxon>
        <taxon>Pseudomonadota</taxon>
        <taxon>Alphaproteobacteria</taxon>
        <taxon>Parvularculales</taxon>
        <taxon>Parvularculaceae</taxon>
        <taxon>Parvularcula</taxon>
    </lineage>
</organism>
<keyword evidence="10 15" id="KW-0067">ATP-binding</keyword>
<dbReference type="PRINTS" id="PR00906">
    <property type="entry name" value="SECA"/>
</dbReference>
<evidence type="ECO:0000256" key="15">
    <source>
        <dbReference type="HAMAP-Rule" id="MF_01382"/>
    </source>
</evidence>
<evidence type="ECO:0000256" key="4">
    <source>
        <dbReference type="ARBA" id="ARBA00022475"/>
    </source>
</evidence>
<dbReference type="GO" id="GO:0043952">
    <property type="term" value="P:protein transport by the Sec complex"/>
    <property type="evidence" value="ECO:0007669"/>
    <property type="project" value="TreeGrafter"/>
</dbReference>
<dbReference type="FunFam" id="3.40.50.300:FF:000334">
    <property type="entry name" value="Protein translocase subunit SecA"/>
    <property type="match status" value="1"/>
</dbReference>
<comment type="caution">
    <text evidence="21">The sequence shown here is derived from an EMBL/GenBank/DDBJ whole genome shotgun (WGS) entry which is preliminary data.</text>
</comment>
<evidence type="ECO:0000256" key="7">
    <source>
        <dbReference type="ARBA" id="ARBA00022723"/>
    </source>
</evidence>
<feature type="domain" description="SecA family profile" evidence="20">
    <location>
        <begin position="1"/>
        <end position="636"/>
    </location>
</feature>
<keyword evidence="8 15" id="KW-0547">Nucleotide-binding</keyword>
<dbReference type="GO" id="GO:0005886">
    <property type="term" value="C:plasma membrane"/>
    <property type="evidence" value="ECO:0007669"/>
    <property type="project" value="UniProtKB-SubCell"/>
</dbReference>
<keyword evidence="17" id="KW-0175">Coiled coil</keyword>
<dbReference type="SUPFAM" id="SSF52540">
    <property type="entry name" value="P-loop containing nucleoside triphosphate hydrolases"/>
    <property type="match status" value="2"/>
</dbReference>
<dbReference type="InterPro" id="IPR044722">
    <property type="entry name" value="SecA_SF2_C"/>
</dbReference>
<evidence type="ECO:0000313" key="22">
    <source>
        <dbReference type="Proteomes" id="UP000563524"/>
    </source>
</evidence>
<dbReference type="InterPro" id="IPR011115">
    <property type="entry name" value="SecA_DEAD"/>
</dbReference>
<evidence type="ECO:0000313" key="21">
    <source>
        <dbReference type="EMBL" id="MBB4658799.1"/>
    </source>
</evidence>
<dbReference type="CDD" id="cd17928">
    <property type="entry name" value="DEXDc_SecA"/>
    <property type="match status" value="1"/>
</dbReference>
<dbReference type="GO" id="GO:0031522">
    <property type="term" value="C:cell envelope Sec protein transport complex"/>
    <property type="evidence" value="ECO:0007669"/>
    <property type="project" value="UniProtKB-ARBA"/>
</dbReference>
<dbReference type="InterPro" id="IPR004027">
    <property type="entry name" value="SEC_C_motif"/>
</dbReference>
<dbReference type="AlphaFoldDB" id="A0A840I1V3"/>
<feature type="binding site" evidence="15">
    <location>
        <begin position="85"/>
        <end position="89"/>
    </location>
    <ligand>
        <name>ATP</name>
        <dbReference type="ChEBI" id="CHEBI:30616"/>
    </ligand>
</feature>
<dbReference type="PROSITE" id="PS01312">
    <property type="entry name" value="SECA"/>
    <property type="match status" value="1"/>
</dbReference>
<dbReference type="HAMAP" id="MF_01382">
    <property type="entry name" value="SecA"/>
    <property type="match status" value="1"/>
</dbReference>
<evidence type="ECO:0000256" key="6">
    <source>
        <dbReference type="ARBA" id="ARBA00022519"/>
    </source>
</evidence>
<dbReference type="SMART" id="SM00958">
    <property type="entry name" value="SecA_PP_bind"/>
    <property type="match status" value="1"/>
</dbReference>
<dbReference type="InterPro" id="IPR011130">
    <property type="entry name" value="SecA_preprotein_X-link_dom"/>
</dbReference>
<dbReference type="Pfam" id="PF02810">
    <property type="entry name" value="SEC-C"/>
    <property type="match status" value="1"/>
</dbReference>
<dbReference type="Gene3D" id="1.10.3060.10">
    <property type="entry name" value="Helical scaffold and wing domains of SecA"/>
    <property type="match status" value="1"/>
</dbReference>
<feature type="domain" description="Helicase ATP-binding" evidence="19">
    <location>
        <begin position="69"/>
        <end position="228"/>
    </location>
</feature>
<dbReference type="GO" id="GO:0005829">
    <property type="term" value="C:cytosol"/>
    <property type="evidence" value="ECO:0007669"/>
    <property type="project" value="TreeGrafter"/>
</dbReference>
<dbReference type="Pfam" id="PF07516">
    <property type="entry name" value="SecA_SW"/>
    <property type="match status" value="1"/>
</dbReference>
<keyword evidence="6" id="KW-0997">Cell inner membrane</keyword>
<evidence type="ECO:0000256" key="5">
    <source>
        <dbReference type="ARBA" id="ARBA00022490"/>
    </source>
</evidence>
<dbReference type="GO" id="GO:0005524">
    <property type="term" value="F:ATP binding"/>
    <property type="evidence" value="ECO:0007669"/>
    <property type="project" value="UniProtKB-UniRule"/>
</dbReference>
<evidence type="ECO:0000259" key="19">
    <source>
        <dbReference type="PROSITE" id="PS51192"/>
    </source>
</evidence>
<feature type="coiled-coil region" evidence="17">
    <location>
        <begin position="446"/>
        <end position="482"/>
    </location>
</feature>
<keyword evidence="3 15" id="KW-0813">Transport</keyword>
<dbReference type="GO" id="GO:0008564">
    <property type="term" value="F:protein-exporting ATPase activity"/>
    <property type="evidence" value="ECO:0007669"/>
    <property type="project" value="UniProtKB-EC"/>
</dbReference>
<feature type="binding site" evidence="15">
    <location>
        <position position="524"/>
    </location>
    <ligand>
        <name>ATP</name>
        <dbReference type="ChEBI" id="CHEBI:30616"/>
    </ligand>
</feature>
<dbReference type="GO" id="GO:0065002">
    <property type="term" value="P:intracellular protein transmembrane transport"/>
    <property type="evidence" value="ECO:0007669"/>
    <property type="project" value="UniProtKB-UniRule"/>
</dbReference>
<dbReference type="PANTHER" id="PTHR30612">
    <property type="entry name" value="SECA INNER MEMBRANE COMPONENT OF SEC PROTEIN SECRETION SYSTEM"/>
    <property type="match status" value="1"/>
</dbReference>
<dbReference type="FunFam" id="3.40.50.300:FF:000113">
    <property type="entry name" value="Preprotein translocase subunit SecA"/>
    <property type="match status" value="1"/>
</dbReference>
<keyword evidence="22" id="KW-1185">Reference proteome</keyword>
<evidence type="ECO:0000256" key="2">
    <source>
        <dbReference type="ARBA" id="ARBA00007650"/>
    </source>
</evidence>
<dbReference type="Proteomes" id="UP000563524">
    <property type="component" value="Unassembled WGS sequence"/>
</dbReference>
<evidence type="ECO:0000256" key="17">
    <source>
        <dbReference type="SAM" id="Coils"/>
    </source>
</evidence>
<reference evidence="21 22" key="1">
    <citation type="submission" date="2020-08" db="EMBL/GenBank/DDBJ databases">
        <title>Genomic Encyclopedia of Type Strains, Phase IV (KMG-IV): sequencing the most valuable type-strain genomes for metagenomic binning, comparative biology and taxonomic classification.</title>
        <authorList>
            <person name="Goeker M."/>
        </authorList>
    </citation>
    <scope>NUCLEOTIDE SEQUENCE [LARGE SCALE GENOMIC DNA]</scope>
    <source>
        <strain evidence="21 22">DSM 102850</strain>
    </source>
</reference>
<dbReference type="Gene3D" id="3.10.450.50">
    <property type="match status" value="1"/>
</dbReference>
<dbReference type="GO" id="GO:0046872">
    <property type="term" value="F:metal ion binding"/>
    <property type="evidence" value="ECO:0007669"/>
    <property type="project" value="UniProtKB-KW"/>
</dbReference>
<comment type="function">
    <text evidence="15">Part of the Sec protein translocase complex. Interacts with the SecYEG preprotein conducting channel. Has a central role in coupling the hydrolysis of ATP to the transfer of proteins into and across the cell membrane, serving both as a receptor for the preprotein-SecB complex and as an ATP-driven molecular motor driving the stepwise translocation of polypeptide chains across the membrane.</text>
</comment>
<evidence type="ECO:0000256" key="1">
    <source>
        <dbReference type="ARBA" id="ARBA00001947"/>
    </source>
</evidence>
<comment type="subcellular location">
    <subcellularLocation>
        <location evidence="15">Cell membrane</location>
        <topology evidence="15">Peripheral membrane protein</topology>
        <orientation evidence="15">Cytoplasmic side</orientation>
    </subcellularLocation>
    <subcellularLocation>
        <location evidence="15">Cytoplasm</location>
    </subcellularLocation>
    <text evidence="15">Distribution is 50-50.</text>
</comment>
<dbReference type="PANTHER" id="PTHR30612:SF0">
    <property type="entry name" value="CHLOROPLAST PROTEIN-TRANSPORTING ATPASE"/>
    <property type="match status" value="1"/>
</dbReference>
<dbReference type="CDD" id="cd18803">
    <property type="entry name" value="SF2_C_secA"/>
    <property type="match status" value="1"/>
</dbReference>
<evidence type="ECO:0000256" key="8">
    <source>
        <dbReference type="ARBA" id="ARBA00022741"/>
    </source>
</evidence>
<dbReference type="GO" id="GO:0006605">
    <property type="term" value="P:protein targeting"/>
    <property type="evidence" value="ECO:0007669"/>
    <property type="project" value="UniProtKB-UniRule"/>
</dbReference>
<dbReference type="InterPro" id="IPR011116">
    <property type="entry name" value="SecA_Wing/Scaffold"/>
</dbReference>
<dbReference type="SUPFAM" id="SSF81767">
    <property type="entry name" value="Pre-protein crosslinking domain of SecA"/>
    <property type="match status" value="1"/>
</dbReference>
<dbReference type="NCBIfam" id="NF009538">
    <property type="entry name" value="PRK12904.1"/>
    <property type="match status" value="1"/>
</dbReference>
<evidence type="ECO:0000256" key="16">
    <source>
        <dbReference type="RuleBase" id="RU003874"/>
    </source>
</evidence>
<evidence type="ECO:0000256" key="14">
    <source>
        <dbReference type="ARBA" id="ARBA00023136"/>
    </source>
</evidence>
<dbReference type="EMBL" id="JACHOB010000002">
    <property type="protein sequence ID" value="MBB4658799.1"/>
    <property type="molecule type" value="Genomic_DNA"/>
</dbReference>
<dbReference type="InterPro" id="IPR020937">
    <property type="entry name" value="SecA_CS"/>
</dbReference>
<evidence type="ECO:0000256" key="12">
    <source>
        <dbReference type="ARBA" id="ARBA00022967"/>
    </source>
</evidence>
<dbReference type="PROSITE" id="PS51196">
    <property type="entry name" value="SECA_MOTOR_DEAD"/>
    <property type="match status" value="1"/>
</dbReference>
<feature type="binding site" evidence="15">
    <location>
        <position position="67"/>
    </location>
    <ligand>
        <name>ATP</name>
        <dbReference type="ChEBI" id="CHEBI:30616"/>
    </ligand>
</feature>
<gene>
    <name evidence="15" type="primary">secA</name>
    <name evidence="21" type="ORF">GGQ59_001313</name>
</gene>
<evidence type="ECO:0000256" key="11">
    <source>
        <dbReference type="ARBA" id="ARBA00022927"/>
    </source>
</evidence>
<accession>A0A840I1V3</accession>
<evidence type="ECO:0000256" key="10">
    <source>
        <dbReference type="ARBA" id="ARBA00022840"/>
    </source>
</evidence>
<dbReference type="FunFam" id="3.90.1440.10:FF:000001">
    <property type="entry name" value="Preprotein translocase subunit SecA"/>
    <property type="match status" value="1"/>
</dbReference>
<dbReference type="InterPro" id="IPR027417">
    <property type="entry name" value="P-loop_NTPase"/>
</dbReference>
<dbReference type="SUPFAM" id="SSF81886">
    <property type="entry name" value="Helical scaffold and wing domains of SecA"/>
    <property type="match status" value="1"/>
</dbReference>